<protein>
    <submittedName>
        <fullName evidence="11">CAG pathogenicity island protein 23</fullName>
    </submittedName>
</protein>
<accession>A0ABQ0D5J5</accession>
<dbReference type="InterPro" id="IPR007792">
    <property type="entry name" value="T4SS_VirB3/TrbD/AvhB"/>
</dbReference>
<dbReference type="InterPro" id="IPR043964">
    <property type="entry name" value="P-loop_TraG"/>
</dbReference>
<evidence type="ECO:0000256" key="6">
    <source>
        <dbReference type="ARBA" id="ARBA00022989"/>
    </source>
</evidence>
<evidence type="ECO:0000256" key="8">
    <source>
        <dbReference type="SAM" id="Phobius"/>
    </source>
</evidence>
<keyword evidence="4" id="KW-0547">Nucleotide-binding</keyword>
<evidence type="ECO:0000259" key="10">
    <source>
        <dbReference type="Pfam" id="PF19044"/>
    </source>
</evidence>
<comment type="subcellular location">
    <subcellularLocation>
        <location evidence="1">Membrane</location>
    </subcellularLocation>
</comment>
<proteinExistence type="inferred from homology"/>
<dbReference type="InterPro" id="IPR051162">
    <property type="entry name" value="T4SS_component"/>
</dbReference>
<keyword evidence="6 8" id="KW-1133">Transmembrane helix</keyword>
<name>A0ABQ0D5J5_9HELI</name>
<evidence type="ECO:0000256" key="5">
    <source>
        <dbReference type="ARBA" id="ARBA00022840"/>
    </source>
</evidence>
<evidence type="ECO:0000256" key="4">
    <source>
        <dbReference type="ARBA" id="ARBA00022741"/>
    </source>
</evidence>
<evidence type="ECO:0000313" key="11">
    <source>
        <dbReference type="EMBL" id="GAB0173587.1"/>
    </source>
</evidence>
<evidence type="ECO:0000259" key="9">
    <source>
        <dbReference type="Pfam" id="PF03135"/>
    </source>
</evidence>
<feature type="domain" description="TraG P-loop" evidence="10">
    <location>
        <begin position="544"/>
        <end position="677"/>
    </location>
</feature>
<comment type="caution">
    <text evidence="11">The sequence shown here is derived from an EMBL/GenBank/DDBJ whole genome shotgun (WGS) entry which is preliminary data.</text>
</comment>
<dbReference type="Pfam" id="PF19044">
    <property type="entry name" value="P-loop_TraG"/>
    <property type="match status" value="1"/>
</dbReference>
<dbReference type="Pfam" id="PF03135">
    <property type="entry name" value="CagE_TrbE_VirB"/>
    <property type="match status" value="1"/>
</dbReference>
<dbReference type="InterPro" id="IPR027417">
    <property type="entry name" value="P-loop_NTPase"/>
</dbReference>
<dbReference type="Gene3D" id="3.40.50.300">
    <property type="entry name" value="P-loop containing nucleotide triphosphate hydrolases"/>
    <property type="match status" value="1"/>
</dbReference>
<sequence length="732" mass="83838">MQLHPLFKGLTRPAMLFGVPITPLFLVVGGIFVLSVIVHQILLCIFILPAVFILKMMAKKDDFIFRLYFLKIQIFTHPLAKRFYKTKTFSAMKYTKMPKNHNFPKLSLFELHTNPALEKFIPYSSLIADGVVITKDCMLLATWEVSGIGFECESDVTLDSLNNRLNMLFMAFANEPVGFYCHNCRHFIEDKLESSFDNPFLQEIDTRYFQSFGKTTLQKNSLYITLIFNTMKTKVERSSFLKSTFDIKQKQLTKLLQIFNEYCGKIENSLSTFHPKRLTIYHKDNIAYSKQLEFYNYLIGGKFFPIRVLQSPLNEYLMGNLNNIAFNFDMAQINYNDSTKAFARAIEIKDYRDSTYAGLLDILMYVKANYIITQSFSPLPKVEARSALNKQKKQLISSQDDSLTQIEELDYALDSLASGEIGFGKYHFSIIVFGNSVQECKDNANTIITKLNDLGFSTTLANIALPATYFAQFPSNFALRPRINLISSINYSSLVGLHNFSIGKRSKNCWGDATTILKTPNGSPYYLNFHQSTQKDDFDKLYLGNTLIIGQSGGGKTVFMNFLVNQMMKYANEKTFSVNTPKEKRKFSLVYLDKDKGALGNILCAGGRYISIENGVPTGFNPFMVDNTQNNIRGLQELMKLCVTRKGEILNTKEEKKLNDAILFIMNQFEKEERKYPISLLLENITEDTNDNNSLKSRLSAFQRGKQFGWVFDNEKDILDFPDNTQLQDLNF</sequence>
<evidence type="ECO:0000313" key="12">
    <source>
        <dbReference type="Proteomes" id="UP001562457"/>
    </source>
</evidence>
<dbReference type="Proteomes" id="UP001562457">
    <property type="component" value="Unassembled WGS sequence"/>
</dbReference>
<dbReference type="Pfam" id="PF05101">
    <property type="entry name" value="VirB3"/>
    <property type="match status" value="1"/>
</dbReference>
<organism evidence="11 12">
    <name type="scientific">Helicobacter trogontum</name>
    <dbReference type="NCBI Taxonomy" id="50960"/>
    <lineage>
        <taxon>Bacteria</taxon>
        <taxon>Pseudomonadati</taxon>
        <taxon>Campylobacterota</taxon>
        <taxon>Epsilonproteobacteria</taxon>
        <taxon>Campylobacterales</taxon>
        <taxon>Helicobacteraceae</taxon>
        <taxon>Helicobacter</taxon>
    </lineage>
</organism>
<keyword evidence="12" id="KW-1185">Reference proteome</keyword>
<evidence type="ECO:0000256" key="1">
    <source>
        <dbReference type="ARBA" id="ARBA00004370"/>
    </source>
</evidence>
<dbReference type="PANTHER" id="PTHR30121:SF12">
    <property type="entry name" value="TYPE IV SECRETION SYSTEM PROTEIN CAGE"/>
    <property type="match status" value="1"/>
</dbReference>
<keyword evidence="7 8" id="KW-0472">Membrane</keyword>
<keyword evidence="5" id="KW-0067">ATP-binding</keyword>
<keyword evidence="3 8" id="KW-0812">Transmembrane</keyword>
<gene>
    <name evidence="11" type="primary">cagE</name>
    <name evidence="11" type="ORF">NHP164001_16070</name>
</gene>
<comment type="similarity">
    <text evidence="2">Belongs to the TrbE/VirB4 family.</text>
</comment>
<feature type="domain" description="CagE TrbE VirB component of type IV transporter system central" evidence="9">
    <location>
        <begin position="277"/>
        <end position="482"/>
    </location>
</feature>
<evidence type="ECO:0000256" key="2">
    <source>
        <dbReference type="ARBA" id="ARBA00006512"/>
    </source>
</evidence>
<dbReference type="SUPFAM" id="SSF52540">
    <property type="entry name" value="P-loop containing nucleoside triphosphate hydrolases"/>
    <property type="match status" value="1"/>
</dbReference>
<reference evidence="11 12" key="1">
    <citation type="submission" date="2024-06" db="EMBL/GenBank/DDBJ databases">
        <title>Draft genome sequence of Helicobacter trogontum NHP16-4001.</title>
        <authorList>
            <person name="Rimbara E."/>
            <person name="Suzuki M."/>
        </authorList>
    </citation>
    <scope>NUCLEOTIDE SEQUENCE [LARGE SCALE GENOMIC DNA]</scope>
    <source>
        <strain evidence="11 12">NHP16-4001</strain>
    </source>
</reference>
<dbReference type="RefSeq" id="WP_369607660.1">
    <property type="nucleotide sequence ID" value="NZ_BAAFHN010000046.1"/>
</dbReference>
<dbReference type="PANTHER" id="PTHR30121">
    <property type="entry name" value="UNCHARACTERIZED PROTEIN YJGR-RELATED"/>
    <property type="match status" value="1"/>
</dbReference>
<evidence type="ECO:0000256" key="7">
    <source>
        <dbReference type="ARBA" id="ARBA00023136"/>
    </source>
</evidence>
<evidence type="ECO:0000256" key="3">
    <source>
        <dbReference type="ARBA" id="ARBA00022692"/>
    </source>
</evidence>
<dbReference type="InterPro" id="IPR018145">
    <property type="entry name" value="CagE_TrbE_VirB_cntrl_dom"/>
</dbReference>
<dbReference type="EMBL" id="BAAFHN010000046">
    <property type="protein sequence ID" value="GAB0173587.1"/>
    <property type="molecule type" value="Genomic_DNA"/>
</dbReference>
<feature type="transmembrane region" description="Helical" evidence="8">
    <location>
        <begin position="24"/>
        <end position="51"/>
    </location>
</feature>